<reference evidence="2" key="1">
    <citation type="submission" date="2021-03" db="EMBL/GenBank/DDBJ databases">
        <title>A new species, PO-11, isolated from a karst cave deposit.</title>
        <authorList>
            <person name="Zhaoxiaoyong W."/>
        </authorList>
    </citation>
    <scope>NUCLEOTIDE SEQUENCE</scope>
    <source>
        <strain evidence="2">PO-11</strain>
    </source>
</reference>
<gene>
    <name evidence="2" type="ORF">J1902_17550</name>
</gene>
<comment type="caution">
    <text evidence="2">The sequence shown here is derived from an EMBL/GenBank/DDBJ whole genome shotgun (WGS) entry which is preliminary data.</text>
</comment>
<name>A0A939KLA7_9MICC</name>
<dbReference type="Proteomes" id="UP000664164">
    <property type="component" value="Unassembled WGS sequence"/>
</dbReference>
<evidence type="ECO:0000256" key="1">
    <source>
        <dbReference type="SAM" id="Phobius"/>
    </source>
</evidence>
<sequence>MPETWYIVSVLAVVFTITLALRALPFAALRPLRKSALVRNLSLWMPAGILVILAASTLRSEVVADAGHLMPVCVAVAVTVAAHFLGGRRTLLSVGLGTLSYVALVNLV</sequence>
<organism evidence="2 3">
    <name type="scientific">Arthrobacter cavernae</name>
    <dbReference type="NCBI Taxonomy" id="2817681"/>
    <lineage>
        <taxon>Bacteria</taxon>
        <taxon>Bacillati</taxon>
        <taxon>Actinomycetota</taxon>
        <taxon>Actinomycetes</taxon>
        <taxon>Micrococcales</taxon>
        <taxon>Micrococcaceae</taxon>
        <taxon>Arthrobacter</taxon>
    </lineage>
</organism>
<feature type="transmembrane region" description="Helical" evidence="1">
    <location>
        <begin position="6"/>
        <end position="29"/>
    </location>
</feature>
<feature type="transmembrane region" description="Helical" evidence="1">
    <location>
        <begin position="66"/>
        <end position="86"/>
    </location>
</feature>
<accession>A0A939KLA7</accession>
<dbReference type="EMBL" id="JAFNLL010000056">
    <property type="protein sequence ID" value="MBO1269744.1"/>
    <property type="molecule type" value="Genomic_DNA"/>
</dbReference>
<dbReference type="AlphaFoldDB" id="A0A939KLA7"/>
<feature type="transmembrane region" description="Helical" evidence="1">
    <location>
        <begin position="41"/>
        <end position="60"/>
    </location>
</feature>
<dbReference type="InterPro" id="IPR008407">
    <property type="entry name" value="Brnchd-chn_aa_trnsp_AzlD"/>
</dbReference>
<protein>
    <submittedName>
        <fullName evidence="2">AzlD domain-containing protein</fullName>
    </submittedName>
</protein>
<evidence type="ECO:0000313" key="3">
    <source>
        <dbReference type="Proteomes" id="UP000664164"/>
    </source>
</evidence>
<dbReference type="Pfam" id="PF05437">
    <property type="entry name" value="AzlD"/>
    <property type="match status" value="1"/>
</dbReference>
<keyword evidence="1" id="KW-0812">Transmembrane</keyword>
<keyword evidence="1" id="KW-1133">Transmembrane helix</keyword>
<keyword evidence="3" id="KW-1185">Reference proteome</keyword>
<proteinExistence type="predicted"/>
<dbReference type="RefSeq" id="WP_207617666.1">
    <property type="nucleotide sequence ID" value="NZ_JAFNLL010000056.1"/>
</dbReference>
<keyword evidence="1" id="KW-0472">Membrane</keyword>
<evidence type="ECO:0000313" key="2">
    <source>
        <dbReference type="EMBL" id="MBO1269744.1"/>
    </source>
</evidence>